<dbReference type="PANTHER" id="PTHR46328">
    <property type="entry name" value="FAR-RED IMPAIRED RESPONSIVE (FAR1) FAMILY PROTEIN-RELATED"/>
    <property type="match status" value="1"/>
</dbReference>
<evidence type="ECO:0000313" key="3">
    <source>
        <dbReference type="Proteomes" id="UP001219525"/>
    </source>
</evidence>
<dbReference type="Pfam" id="PF03101">
    <property type="entry name" value="FAR1"/>
    <property type="match status" value="1"/>
</dbReference>
<sequence>ENAAAPQESAAALVAADVVRMGSFFSTFEAGRDAIYQREAALGNIWRMGQTKRGNDGSVRRITIRCNHYGVAKETHRTDIDPSDHRAGRTLRTNCSAHVNLSVVAGGGWHVTLVNWEHNHAPEIPVGGNLPRPPTAEERELVVQYATASNFTRAHLSHILKSRFPGHVLEPKQVSNMMNAARAEATRAVDALGGDIQSVFD</sequence>
<evidence type="ECO:0000259" key="1">
    <source>
        <dbReference type="Pfam" id="PF03101"/>
    </source>
</evidence>
<comment type="caution">
    <text evidence="2">The sequence shown here is derived from an EMBL/GenBank/DDBJ whole genome shotgun (WGS) entry which is preliminary data.</text>
</comment>
<reference evidence="2" key="1">
    <citation type="submission" date="2023-03" db="EMBL/GenBank/DDBJ databases">
        <title>Massive genome expansion in bonnet fungi (Mycena s.s.) driven by repeated elements and novel gene families across ecological guilds.</title>
        <authorList>
            <consortium name="Lawrence Berkeley National Laboratory"/>
            <person name="Harder C.B."/>
            <person name="Miyauchi S."/>
            <person name="Viragh M."/>
            <person name="Kuo A."/>
            <person name="Thoen E."/>
            <person name="Andreopoulos B."/>
            <person name="Lu D."/>
            <person name="Skrede I."/>
            <person name="Drula E."/>
            <person name="Henrissat B."/>
            <person name="Morin E."/>
            <person name="Kohler A."/>
            <person name="Barry K."/>
            <person name="LaButti K."/>
            <person name="Morin E."/>
            <person name="Salamov A."/>
            <person name="Lipzen A."/>
            <person name="Mereny Z."/>
            <person name="Hegedus B."/>
            <person name="Baldrian P."/>
            <person name="Stursova M."/>
            <person name="Weitz H."/>
            <person name="Taylor A."/>
            <person name="Grigoriev I.V."/>
            <person name="Nagy L.G."/>
            <person name="Martin F."/>
            <person name="Kauserud H."/>
        </authorList>
    </citation>
    <scope>NUCLEOTIDE SEQUENCE</scope>
    <source>
        <strain evidence="2">9144</strain>
    </source>
</reference>
<gene>
    <name evidence="2" type="ORF">GGX14DRAFT_314634</name>
</gene>
<dbReference type="PANTHER" id="PTHR46328:SF27">
    <property type="entry name" value="OS12G0287500 PROTEIN"/>
    <property type="match status" value="1"/>
</dbReference>
<dbReference type="EMBL" id="JARJCW010000025">
    <property type="protein sequence ID" value="KAJ7211729.1"/>
    <property type="molecule type" value="Genomic_DNA"/>
</dbReference>
<name>A0AAD6VJG0_9AGAR</name>
<dbReference type="InterPro" id="IPR004330">
    <property type="entry name" value="FAR1_DNA_bnd_dom"/>
</dbReference>
<organism evidence="2 3">
    <name type="scientific">Mycena pura</name>
    <dbReference type="NCBI Taxonomy" id="153505"/>
    <lineage>
        <taxon>Eukaryota</taxon>
        <taxon>Fungi</taxon>
        <taxon>Dikarya</taxon>
        <taxon>Basidiomycota</taxon>
        <taxon>Agaricomycotina</taxon>
        <taxon>Agaricomycetes</taxon>
        <taxon>Agaricomycetidae</taxon>
        <taxon>Agaricales</taxon>
        <taxon>Marasmiineae</taxon>
        <taxon>Mycenaceae</taxon>
        <taxon>Mycena</taxon>
    </lineage>
</organism>
<feature type="non-terminal residue" evidence="2">
    <location>
        <position position="201"/>
    </location>
</feature>
<proteinExistence type="predicted"/>
<accession>A0AAD6VJG0</accession>
<feature type="domain" description="FAR1" evidence="1">
    <location>
        <begin position="50"/>
        <end position="121"/>
    </location>
</feature>
<keyword evidence="3" id="KW-1185">Reference proteome</keyword>
<dbReference type="AlphaFoldDB" id="A0AAD6VJG0"/>
<dbReference type="Proteomes" id="UP001219525">
    <property type="component" value="Unassembled WGS sequence"/>
</dbReference>
<evidence type="ECO:0000313" key="2">
    <source>
        <dbReference type="EMBL" id="KAJ7211729.1"/>
    </source>
</evidence>
<feature type="non-terminal residue" evidence="2">
    <location>
        <position position="1"/>
    </location>
</feature>
<protein>
    <recommendedName>
        <fullName evidence="1">FAR1 domain-containing protein</fullName>
    </recommendedName>
</protein>